<organism evidence="2 3">
    <name type="scientific">Fomitopsis schrenkii</name>
    <name type="common">Brown rot fungus</name>
    <dbReference type="NCBI Taxonomy" id="2126942"/>
    <lineage>
        <taxon>Eukaryota</taxon>
        <taxon>Fungi</taxon>
        <taxon>Dikarya</taxon>
        <taxon>Basidiomycota</taxon>
        <taxon>Agaricomycotina</taxon>
        <taxon>Agaricomycetes</taxon>
        <taxon>Polyporales</taxon>
        <taxon>Fomitopsis</taxon>
    </lineage>
</organism>
<gene>
    <name evidence="2" type="ORF">FOMPIDRAFT_1021045</name>
</gene>
<feature type="region of interest" description="Disordered" evidence="1">
    <location>
        <begin position="198"/>
        <end position="236"/>
    </location>
</feature>
<proteinExistence type="predicted"/>
<dbReference type="InParanoid" id="S8DM74"/>
<evidence type="ECO:0000313" key="3">
    <source>
        <dbReference type="Proteomes" id="UP000015241"/>
    </source>
</evidence>
<dbReference type="Proteomes" id="UP000015241">
    <property type="component" value="Unassembled WGS sequence"/>
</dbReference>
<dbReference type="EMBL" id="KE504610">
    <property type="protein sequence ID" value="EPS92428.1"/>
    <property type="molecule type" value="Genomic_DNA"/>
</dbReference>
<feature type="compositionally biased region" description="Basic and acidic residues" evidence="1">
    <location>
        <begin position="226"/>
        <end position="236"/>
    </location>
</feature>
<feature type="compositionally biased region" description="Low complexity" evidence="1">
    <location>
        <begin position="200"/>
        <end position="210"/>
    </location>
</feature>
<evidence type="ECO:0000256" key="1">
    <source>
        <dbReference type="SAM" id="MobiDB-lite"/>
    </source>
</evidence>
<accession>S8DM74</accession>
<dbReference type="AlphaFoldDB" id="S8DM74"/>
<feature type="region of interest" description="Disordered" evidence="1">
    <location>
        <begin position="51"/>
        <end position="75"/>
    </location>
</feature>
<keyword evidence="3" id="KW-1185">Reference proteome</keyword>
<feature type="non-terminal residue" evidence="2">
    <location>
        <position position="236"/>
    </location>
</feature>
<reference evidence="2 3" key="1">
    <citation type="journal article" date="2012" name="Science">
        <title>The Paleozoic origin of enzymatic lignin decomposition reconstructed from 31 fungal genomes.</title>
        <authorList>
            <person name="Floudas D."/>
            <person name="Binder M."/>
            <person name="Riley R."/>
            <person name="Barry K."/>
            <person name="Blanchette R.A."/>
            <person name="Henrissat B."/>
            <person name="Martinez A.T."/>
            <person name="Otillar R."/>
            <person name="Spatafora J.W."/>
            <person name="Yadav J.S."/>
            <person name="Aerts A."/>
            <person name="Benoit I."/>
            <person name="Boyd A."/>
            <person name="Carlson A."/>
            <person name="Copeland A."/>
            <person name="Coutinho P.M."/>
            <person name="de Vries R.P."/>
            <person name="Ferreira P."/>
            <person name="Findley K."/>
            <person name="Foster B."/>
            <person name="Gaskell J."/>
            <person name="Glotzer D."/>
            <person name="Gorecki P."/>
            <person name="Heitman J."/>
            <person name="Hesse C."/>
            <person name="Hori C."/>
            <person name="Igarashi K."/>
            <person name="Jurgens J.A."/>
            <person name="Kallen N."/>
            <person name="Kersten P."/>
            <person name="Kohler A."/>
            <person name="Kuees U."/>
            <person name="Kumar T.K.A."/>
            <person name="Kuo A."/>
            <person name="LaButti K."/>
            <person name="Larrondo L.F."/>
            <person name="Lindquist E."/>
            <person name="Ling A."/>
            <person name="Lombard V."/>
            <person name="Lucas S."/>
            <person name="Lundell T."/>
            <person name="Martin R."/>
            <person name="McLaughlin D.J."/>
            <person name="Morgenstern I."/>
            <person name="Morin E."/>
            <person name="Murat C."/>
            <person name="Nagy L.G."/>
            <person name="Nolan M."/>
            <person name="Ohm R.A."/>
            <person name="Patyshakuliyeva A."/>
            <person name="Rokas A."/>
            <person name="Ruiz-Duenas F.J."/>
            <person name="Sabat G."/>
            <person name="Salamov A."/>
            <person name="Samejima M."/>
            <person name="Schmutz J."/>
            <person name="Slot J.C."/>
            <person name="St John F."/>
            <person name="Stenlid J."/>
            <person name="Sun H."/>
            <person name="Sun S."/>
            <person name="Syed K."/>
            <person name="Tsang A."/>
            <person name="Wiebenga A."/>
            <person name="Young D."/>
            <person name="Pisabarro A."/>
            <person name="Eastwood D.C."/>
            <person name="Martin F."/>
            <person name="Cullen D."/>
            <person name="Grigoriev I.V."/>
            <person name="Hibbett D.S."/>
        </authorList>
    </citation>
    <scope>NUCLEOTIDE SEQUENCE</scope>
    <source>
        <strain evidence="3">FP-58527</strain>
    </source>
</reference>
<feature type="non-terminal residue" evidence="2">
    <location>
        <position position="1"/>
    </location>
</feature>
<evidence type="ECO:0000313" key="2">
    <source>
        <dbReference type="EMBL" id="EPS92428.1"/>
    </source>
</evidence>
<sequence length="236" mass="25977">ARARHLTVGQRVTEAFCKLLHGADGTSAPCPRDAARRKSIHGGAERRRRLWVPFPEGRGERAGRRRHNGGGDAVSGTRYMVTASIAAGRCRVANRRRYVKMGHRVDGGESTRGHWNRKFEERVGDANVLRLVAVPAAETASATPLMKPLASSSPGDWGRRRKDRAPCIRACEVVKTREEGRQRVACEFLCDARISLDTPSASSSATSASARLVPGEETTPLASSSPEERRWLRKDW</sequence>
<protein>
    <submittedName>
        <fullName evidence="2">Uncharacterized protein</fullName>
    </submittedName>
</protein>
<name>S8DM74_FOMSC</name>
<dbReference type="HOGENOM" id="CLU_1177825_0_0_1"/>